<proteinExistence type="predicted"/>
<feature type="compositionally biased region" description="Polar residues" evidence="1">
    <location>
        <begin position="107"/>
        <end position="126"/>
    </location>
</feature>
<feature type="compositionally biased region" description="Polar residues" evidence="1">
    <location>
        <begin position="177"/>
        <end position="186"/>
    </location>
</feature>
<gene>
    <name evidence="2" type="ORF">g.67197</name>
</gene>
<evidence type="ECO:0000313" key="2">
    <source>
        <dbReference type="EMBL" id="JAQ11024.1"/>
    </source>
</evidence>
<dbReference type="AlphaFoldDB" id="A0A146LTG8"/>
<organism evidence="2">
    <name type="scientific">Lygus hesperus</name>
    <name type="common">Western plant bug</name>
    <dbReference type="NCBI Taxonomy" id="30085"/>
    <lineage>
        <taxon>Eukaryota</taxon>
        <taxon>Metazoa</taxon>
        <taxon>Ecdysozoa</taxon>
        <taxon>Arthropoda</taxon>
        <taxon>Hexapoda</taxon>
        <taxon>Insecta</taxon>
        <taxon>Pterygota</taxon>
        <taxon>Neoptera</taxon>
        <taxon>Paraneoptera</taxon>
        <taxon>Hemiptera</taxon>
        <taxon>Heteroptera</taxon>
        <taxon>Panheteroptera</taxon>
        <taxon>Cimicomorpha</taxon>
        <taxon>Miridae</taxon>
        <taxon>Mirini</taxon>
        <taxon>Lygus</taxon>
    </lineage>
</organism>
<name>A0A146LTG8_LYGHE</name>
<sequence>CFDRSRFAVHYQSLGISRNFEVYAGLLKMDSALDSTVIELDSSQNTSTVFDSMSPAHKETTIDPSDIELDSFLSTQEKVELNLSPETTPRRSSRTRKPSTPVRVNHCLSSSPKGTPNSTEVATSPKENQKKKFADGWVFSTPVSTPKKKARTPDSKHNRSPSVTTTPQKSVDGGISDTDSLNGTPSKQDRSIDSLDLETPLNKISSNTVDSLKWSGPSPYKSHRPKYLPKNIKLFKKKFKERQENLESLVKVDERLLQATKTLSKDTPKFDIRMDNNAVSDPMGVVLPMTHVFSPQSYFVMFDELNLDVKVDFFASSDSGFASKSAADIVKGLRNGTLRITSPSEFRFCCYLLTVTANRSVYDSILPLIKRRIGENNYLAWSDLKELLINFGLTLSPNSSTSNTSQTPPQKWNLEFLFLLISNSFTFYKLSLNRRLLSFLADSLFDPILLDLHNTVVLLFRRMAKHLLEKNLIIEDLSFLINRSYLSSIHNRFIFQYLAADPQLVPLAQDLGIRTICDIVNTPYFPYDCSSSEIMSLLNDKFDFIVKLNVKHITQLLLICEQLFLLSGFDPRRVEELASFAKKISTSYSYFDRVNLNSIVNRLEALASCSSLLAQ</sequence>
<reference evidence="2" key="1">
    <citation type="journal article" date="2016" name="Gigascience">
        <title>De novo construction of an expanded transcriptome assembly for the western tarnished plant bug, Lygus hesperus.</title>
        <authorList>
            <person name="Tassone E.E."/>
            <person name="Geib S.M."/>
            <person name="Hall B."/>
            <person name="Fabrick J.A."/>
            <person name="Brent C.S."/>
            <person name="Hull J.J."/>
        </authorList>
    </citation>
    <scope>NUCLEOTIDE SEQUENCE</scope>
</reference>
<feature type="region of interest" description="Disordered" evidence="1">
    <location>
        <begin position="82"/>
        <end position="199"/>
    </location>
</feature>
<feature type="compositionally biased region" description="Polar residues" evidence="1">
    <location>
        <begin position="160"/>
        <end position="169"/>
    </location>
</feature>
<protein>
    <submittedName>
        <fullName evidence="2">Uncharacterized protein</fullName>
    </submittedName>
</protein>
<evidence type="ECO:0000256" key="1">
    <source>
        <dbReference type="SAM" id="MobiDB-lite"/>
    </source>
</evidence>
<accession>A0A146LTG8</accession>
<feature type="non-terminal residue" evidence="2">
    <location>
        <position position="1"/>
    </location>
</feature>
<dbReference type="EMBL" id="GDHC01007605">
    <property type="protein sequence ID" value="JAQ11024.1"/>
    <property type="molecule type" value="Transcribed_RNA"/>
</dbReference>